<evidence type="ECO:0000256" key="2">
    <source>
        <dbReference type="ARBA" id="ARBA00023172"/>
    </source>
</evidence>
<comment type="caution">
    <text evidence="5">The sequence shown here is derived from an EMBL/GenBank/DDBJ whole genome shotgun (WGS) entry which is preliminary data.</text>
</comment>
<dbReference type="Gene3D" id="3.40.50.1390">
    <property type="entry name" value="Resolvase, N-terminal catalytic domain"/>
    <property type="match status" value="1"/>
</dbReference>
<dbReference type="SUPFAM" id="SSF53041">
    <property type="entry name" value="Resolvase-like"/>
    <property type="match status" value="1"/>
</dbReference>
<keyword evidence="2" id="KW-0233">DNA recombination</keyword>
<evidence type="ECO:0000259" key="3">
    <source>
        <dbReference type="PROSITE" id="PS51736"/>
    </source>
</evidence>
<dbReference type="Pfam" id="PF00239">
    <property type="entry name" value="Resolvase"/>
    <property type="match status" value="1"/>
</dbReference>
<dbReference type="EMBL" id="JBHTLX010000016">
    <property type="protein sequence ID" value="MFD1248502.1"/>
    <property type="molecule type" value="Genomic_DNA"/>
</dbReference>
<gene>
    <name evidence="5" type="ORF">ACFQ3F_11955</name>
</gene>
<dbReference type="Proteomes" id="UP001597229">
    <property type="component" value="Unassembled WGS sequence"/>
</dbReference>
<dbReference type="PANTHER" id="PTHR30461:SF2">
    <property type="entry name" value="SERINE RECOMBINASE PINE-RELATED"/>
    <property type="match status" value="1"/>
</dbReference>
<dbReference type="InterPro" id="IPR006119">
    <property type="entry name" value="Resolv_N"/>
</dbReference>
<accession>A0ABW3VZV1</accession>
<dbReference type="InterPro" id="IPR050639">
    <property type="entry name" value="SSR_resolvase"/>
</dbReference>
<protein>
    <submittedName>
        <fullName evidence="5">Recombinase family protein</fullName>
    </submittedName>
</protein>
<dbReference type="InterPro" id="IPR036162">
    <property type="entry name" value="Resolvase-like_N_sf"/>
</dbReference>
<dbReference type="PANTHER" id="PTHR30461">
    <property type="entry name" value="DNA-INVERTASE FROM LAMBDOID PROPHAGE"/>
    <property type="match status" value="1"/>
</dbReference>
<organism evidence="5 6">
    <name type="scientific">Nocardioides ginsengisoli</name>
    <dbReference type="NCBI Taxonomy" id="363868"/>
    <lineage>
        <taxon>Bacteria</taxon>
        <taxon>Bacillati</taxon>
        <taxon>Actinomycetota</taxon>
        <taxon>Actinomycetes</taxon>
        <taxon>Propionibacteriales</taxon>
        <taxon>Nocardioidaceae</taxon>
        <taxon>Nocardioides</taxon>
    </lineage>
</organism>
<dbReference type="Pfam" id="PF07508">
    <property type="entry name" value="Recombinase"/>
    <property type="match status" value="1"/>
</dbReference>
<sequence length="483" mass="52119">MRVVGYARLSRASEDSTSIEKQHEILTKTAEARGWTLVGIETDGDVSATKSRLDRPGLTAARDAVASGLADALLCWRLDRVARSVVDMGTLLDEGLQIVSATEPLDTTTPMGRAMVEVLQVFAALESRTTGERARATKAFLKSRRRWGGGPRPYGYTPVPAEDGVGKVLVVNEAERAVVRRIFEALDSGASVNGLARALNADGVSTPTSRGTWLPASVLNLARALHVSGYLTEAARLDERGRPVGRERRPVLDEDGEPVRPWEPLLADDLAERVRARVTREALDEARSAATKAGREGANRRLLSGLAYCPCGERLLVRSRRGGTFYGCRGLAEGSHVLADAEKVDEVAERLFLGSFSGTAVVETVATVSVSDEVAEIDRHLAAATGEITRTSTADLPVLFARIADLTAEKERLEASSAKVTTRTTTTPYGEAWDGWTVAERREHLSALGVRVDVRPARQRGAWDDSRVVLDVPGADYLAGQLD</sequence>
<dbReference type="PROSITE" id="PS51737">
    <property type="entry name" value="RECOMBINASE_DNA_BIND"/>
    <property type="match status" value="1"/>
</dbReference>
<dbReference type="InterPro" id="IPR011109">
    <property type="entry name" value="DNA_bind_recombinase_dom"/>
</dbReference>
<evidence type="ECO:0000259" key="4">
    <source>
        <dbReference type="PROSITE" id="PS51737"/>
    </source>
</evidence>
<keyword evidence="6" id="KW-1185">Reference proteome</keyword>
<evidence type="ECO:0000256" key="1">
    <source>
        <dbReference type="ARBA" id="ARBA00023125"/>
    </source>
</evidence>
<proteinExistence type="predicted"/>
<dbReference type="RefSeq" id="WP_367918013.1">
    <property type="nucleotide sequence ID" value="NZ_BAABAC010000006.1"/>
</dbReference>
<keyword evidence="1" id="KW-0238">DNA-binding</keyword>
<dbReference type="PROSITE" id="PS51736">
    <property type="entry name" value="RECOMBINASES_3"/>
    <property type="match status" value="1"/>
</dbReference>
<feature type="domain" description="Resolvase/invertase-type recombinase catalytic" evidence="3">
    <location>
        <begin position="2"/>
        <end position="148"/>
    </location>
</feature>
<reference evidence="6" key="1">
    <citation type="journal article" date="2019" name="Int. J. Syst. Evol. Microbiol.">
        <title>The Global Catalogue of Microorganisms (GCM) 10K type strain sequencing project: providing services to taxonomists for standard genome sequencing and annotation.</title>
        <authorList>
            <consortium name="The Broad Institute Genomics Platform"/>
            <consortium name="The Broad Institute Genome Sequencing Center for Infectious Disease"/>
            <person name="Wu L."/>
            <person name="Ma J."/>
        </authorList>
    </citation>
    <scope>NUCLEOTIDE SEQUENCE [LARGE SCALE GENOMIC DNA]</scope>
    <source>
        <strain evidence="6">CCUG 52478</strain>
    </source>
</reference>
<dbReference type="InterPro" id="IPR038109">
    <property type="entry name" value="DNA_bind_recomb_sf"/>
</dbReference>
<feature type="domain" description="Recombinase" evidence="4">
    <location>
        <begin position="153"/>
        <end position="284"/>
    </location>
</feature>
<name>A0ABW3VZV1_9ACTN</name>
<evidence type="ECO:0000313" key="6">
    <source>
        <dbReference type="Proteomes" id="UP001597229"/>
    </source>
</evidence>
<dbReference type="CDD" id="cd00338">
    <property type="entry name" value="Ser_Recombinase"/>
    <property type="match status" value="1"/>
</dbReference>
<dbReference type="Gene3D" id="3.90.1750.20">
    <property type="entry name" value="Putative Large Serine Recombinase, Chain B, Domain 2"/>
    <property type="match status" value="1"/>
</dbReference>
<dbReference type="SMART" id="SM00857">
    <property type="entry name" value="Resolvase"/>
    <property type="match status" value="1"/>
</dbReference>
<evidence type="ECO:0000313" key="5">
    <source>
        <dbReference type="EMBL" id="MFD1248502.1"/>
    </source>
</evidence>